<protein>
    <submittedName>
        <fullName evidence="3">Uncharacterized protein</fullName>
    </submittedName>
</protein>
<reference evidence="4" key="1">
    <citation type="journal article" date="2014" name="Proc. Natl. Acad. Sci. U.S.A.">
        <title>Extensive sampling of basidiomycete genomes demonstrates inadequacy of the white-rot/brown-rot paradigm for wood decay fungi.</title>
        <authorList>
            <person name="Riley R."/>
            <person name="Salamov A.A."/>
            <person name="Brown D.W."/>
            <person name="Nagy L.G."/>
            <person name="Floudas D."/>
            <person name="Held B.W."/>
            <person name="Levasseur A."/>
            <person name="Lombard V."/>
            <person name="Morin E."/>
            <person name="Otillar R."/>
            <person name="Lindquist E.A."/>
            <person name="Sun H."/>
            <person name="LaButti K.M."/>
            <person name="Schmutz J."/>
            <person name="Jabbour D."/>
            <person name="Luo H."/>
            <person name="Baker S.E."/>
            <person name="Pisabarro A.G."/>
            <person name="Walton J.D."/>
            <person name="Blanchette R.A."/>
            <person name="Henrissat B."/>
            <person name="Martin F."/>
            <person name="Cullen D."/>
            <person name="Hibbett D.S."/>
            <person name="Grigoriev I.V."/>
        </authorList>
    </citation>
    <scope>NUCLEOTIDE SEQUENCE [LARGE SCALE GENOMIC DNA]</scope>
    <source>
        <strain evidence="4">CBS 339.88</strain>
    </source>
</reference>
<feature type="region of interest" description="Disordered" evidence="1">
    <location>
        <begin position="85"/>
        <end position="109"/>
    </location>
</feature>
<dbReference type="Proteomes" id="UP000027222">
    <property type="component" value="Unassembled WGS sequence"/>
</dbReference>
<keyword evidence="2" id="KW-0732">Signal</keyword>
<evidence type="ECO:0000256" key="2">
    <source>
        <dbReference type="SAM" id="SignalP"/>
    </source>
</evidence>
<name>A0A067TN54_GALM3</name>
<dbReference type="HOGENOM" id="CLU_1310215_0_0_1"/>
<evidence type="ECO:0000313" key="3">
    <source>
        <dbReference type="EMBL" id="KDR84591.1"/>
    </source>
</evidence>
<dbReference type="EMBL" id="KL142368">
    <property type="protein sequence ID" value="KDR84591.1"/>
    <property type="molecule type" value="Genomic_DNA"/>
</dbReference>
<feature type="chain" id="PRO_5001649450" evidence="2">
    <location>
        <begin position="17"/>
        <end position="210"/>
    </location>
</feature>
<feature type="compositionally biased region" description="Basic and acidic residues" evidence="1">
    <location>
        <begin position="86"/>
        <end position="95"/>
    </location>
</feature>
<proteinExistence type="predicted"/>
<evidence type="ECO:0000256" key="1">
    <source>
        <dbReference type="SAM" id="MobiDB-lite"/>
    </source>
</evidence>
<feature type="compositionally biased region" description="Polar residues" evidence="1">
    <location>
        <begin position="96"/>
        <end position="109"/>
    </location>
</feature>
<accession>A0A067TN54</accession>
<keyword evidence="4" id="KW-1185">Reference proteome</keyword>
<gene>
    <name evidence="3" type="ORF">GALMADRAFT_133852</name>
</gene>
<dbReference type="AlphaFoldDB" id="A0A067TN54"/>
<sequence>MGPVPLVLALFIGAEADDGSELDADKSRILSNSYCAWTRPPSTTPQCPATSKLHAHASRLLALHRLHHLNDAILAISPLPLPTHAGVDDEGRTHESGLTANPTPEHTTSPLQFRPRSWFKLQASGFDLDDCASRLSTQHSAPSLFYVNINANSRRVRAYTEGIDETWEDVDADSGPVLLFWRWRWFSSFREKAGVALESDWGKAMKEIWM</sequence>
<organism evidence="3 4">
    <name type="scientific">Galerina marginata (strain CBS 339.88)</name>
    <dbReference type="NCBI Taxonomy" id="685588"/>
    <lineage>
        <taxon>Eukaryota</taxon>
        <taxon>Fungi</taxon>
        <taxon>Dikarya</taxon>
        <taxon>Basidiomycota</taxon>
        <taxon>Agaricomycotina</taxon>
        <taxon>Agaricomycetes</taxon>
        <taxon>Agaricomycetidae</taxon>
        <taxon>Agaricales</taxon>
        <taxon>Agaricineae</taxon>
        <taxon>Strophariaceae</taxon>
        <taxon>Galerina</taxon>
    </lineage>
</organism>
<evidence type="ECO:0000313" key="4">
    <source>
        <dbReference type="Proteomes" id="UP000027222"/>
    </source>
</evidence>
<feature type="signal peptide" evidence="2">
    <location>
        <begin position="1"/>
        <end position="16"/>
    </location>
</feature>